<dbReference type="AlphaFoldDB" id="A0A3S5A5G2"/>
<feature type="region of interest" description="Disordered" evidence="1">
    <location>
        <begin position="1"/>
        <end position="26"/>
    </location>
</feature>
<evidence type="ECO:0000313" key="2">
    <source>
        <dbReference type="EMBL" id="VEL15497.1"/>
    </source>
</evidence>
<proteinExistence type="predicted"/>
<reference evidence="2" key="1">
    <citation type="submission" date="2018-11" db="EMBL/GenBank/DDBJ databases">
        <authorList>
            <consortium name="Pathogen Informatics"/>
        </authorList>
    </citation>
    <scope>NUCLEOTIDE SEQUENCE</scope>
</reference>
<comment type="caution">
    <text evidence="2">The sequence shown here is derived from an EMBL/GenBank/DDBJ whole genome shotgun (WGS) entry which is preliminary data.</text>
</comment>
<feature type="region of interest" description="Disordered" evidence="1">
    <location>
        <begin position="166"/>
        <end position="192"/>
    </location>
</feature>
<keyword evidence="3" id="KW-1185">Reference proteome</keyword>
<feature type="compositionally biased region" description="Polar residues" evidence="1">
    <location>
        <begin position="1"/>
        <end position="10"/>
    </location>
</feature>
<protein>
    <submittedName>
        <fullName evidence="2">Uncharacterized protein</fullName>
    </submittedName>
</protein>
<evidence type="ECO:0000313" key="3">
    <source>
        <dbReference type="Proteomes" id="UP000784294"/>
    </source>
</evidence>
<organism evidence="2 3">
    <name type="scientific">Protopolystoma xenopodis</name>
    <dbReference type="NCBI Taxonomy" id="117903"/>
    <lineage>
        <taxon>Eukaryota</taxon>
        <taxon>Metazoa</taxon>
        <taxon>Spiralia</taxon>
        <taxon>Lophotrochozoa</taxon>
        <taxon>Platyhelminthes</taxon>
        <taxon>Monogenea</taxon>
        <taxon>Polyopisthocotylea</taxon>
        <taxon>Polystomatidea</taxon>
        <taxon>Polystomatidae</taxon>
        <taxon>Protopolystoma</taxon>
    </lineage>
</organism>
<sequence>MKQTKGQLQNLRWRDSHCSDGQGLPSAGLNSLSLLLSTDNHDTVKLSSNAAINEEDDNQNRRPHSLLACKAQKWPKQPPKVVSSSKSDKMDYEKPSSRQDAHLDRQEEKTNQHGLKRLKRQAKEQQQRFLMRQQQEGENMHDCAINTQMNWSRNGDSKRALELATTAMTPRPKSEGHFYDEMMSGTSASAMG</sequence>
<feature type="compositionally biased region" description="Low complexity" evidence="1">
    <location>
        <begin position="72"/>
        <end position="85"/>
    </location>
</feature>
<feature type="compositionally biased region" description="Basic and acidic residues" evidence="1">
    <location>
        <begin position="86"/>
        <end position="111"/>
    </location>
</feature>
<feature type="region of interest" description="Disordered" evidence="1">
    <location>
        <begin position="68"/>
        <end position="137"/>
    </location>
</feature>
<accession>A0A3S5A5G2</accession>
<gene>
    <name evidence="2" type="ORF">PXEA_LOCUS8937</name>
</gene>
<evidence type="ECO:0000256" key="1">
    <source>
        <dbReference type="SAM" id="MobiDB-lite"/>
    </source>
</evidence>
<dbReference type="Proteomes" id="UP000784294">
    <property type="component" value="Unassembled WGS sequence"/>
</dbReference>
<dbReference type="EMBL" id="CAAALY010024787">
    <property type="protein sequence ID" value="VEL15497.1"/>
    <property type="molecule type" value="Genomic_DNA"/>
</dbReference>
<name>A0A3S5A5G2_9PLAT</name>